<dbReference type="EMBL" id="HBGS01013219">
    <property type="protein sequence ID" value="CAD9393007.1"/>
    <property type="molecule type" value="Transcribed_RNA"/>
</dbReference>
<dbReference type="CDD" id="cd00105">
    <property type="entry name" value="KH-I"/>
    <property type="match status" value="2"/>
</dbReference>
<dbReference type="GO" id="GO:0003723">
    <property type="term" value="F:RNA binding"/>
    <property type="evidence" value="ECO:0007669"/>
    <property type="project" value="UniProtKB-UniRule"/>
</dbReference>
<dbReference type="Gene3D" id="3.30.1370.10">
    <property type="entry name" value="K Homology domain, type 1"/>
    <property type="match status" value="2"/>
</dbReference>
<evidence type="ECO:0000259" key="3">
    <source>
        <dbReference type="SMART" id="SM00322"/>
    </source>
</evidence>
<evidence type="ECO:0000256" key="1">
    <source>
        <dbReference type="PROSITE-ProRule" id="PRU00117"/>
    </source>
</evidence>
<proteinExistence type="predicted"/>
<evidence type="ECO:0000256" key="2">
    <source>
        <dbReference type="SAM" id="MobiDB-lite"/>
    </source>
</evidence>
<feature type="compositionally biased region" description="Basic and acidic residues" evidence="2">
    <location>
        <begin position="290"/>
        <end position="342"/>
    </location>
</feature>
<dbReference type="Pfam" id="PF00013">
    <property type="entry name" value="KH_1"/>
    <property type="match status" value="1"/>
</dbReference>
<evidence type="ECO:0000313" key="4">
    <source>
        <dbReference type="EMBL" id="CAD9393007.1"/>
    </source>
</evidence>
<dbReference type="InterPro" id="IPR036612">
    <property type="entry name" value="KH_dom_type_1_sf"/>
</dbReference>
<gene>
    <name evidence="4" type="ORF">DSPE1174_LOCUS6982</name>
</gene>
<keyword evidence="1" id="KW-0694">RNA-binding</keyword>
<dbReference type="SUPFAM" id="SSF54791">
    <property type="entry name" value="Eukaryotic type KH-domain (KH-domain type I)"/>
    <property type="match status" value="2"/>
</dbReference>
<dbReference type="InterPro" id="IPR004087">
    <property type="entry name" value="KH_dom"/>
</dbReference>
<feature type="domain" description="K Homology" evidence="3">
    <location>
        <begin position="105"/>
        <end position="168"/>
    </location>
</feature>
<accession>A0A7S2BCG0</accession>
<dbReference type="AlphaFoldDB" id="A0A7S2BCG0"/>
<dbReference type="SMART" id="SM00322">
    <property type="entry name" value="KH"/>
    <property type="match status" value="3"/>
</dbReference>
<dbReference type="InterPro" id="IPR004088">
    <property type="entry name" value="KH_dom_type_1"/>
</dbReference>
<protein>
    <recommendedName>
        <fullName evidence="3">K Homology domain-containing protein</fullName>
    </recommendedName>
</protein>
<name>A0A7S2BCG0_9STRA</name>
<feature type="domain" description="K Homology" evidence="3">
    <location>
        <begin position="6"/>
        <end position="78"/>
    </location>
</feature>
<reference evidence="4" key="1">
    <citation type="submission" date="2021-01" db="EMBL/GenBank/DDBJ databases">
        <authorList>
            <person name="Corre E."/>
            <person name="Pelletier E."/>
            <person name="Niang G."/>
            <person name="Scheremetjew M."/>
            <person name="Finn R."/>
            <person name="Kale V."/>
            <person name="Holt S."/>
            <person name="Cochrane G."/>
            <person name="Meng A."/>
            <person name="Brown T."/>
            <person name="Cohen L."/>
        </authorList>
    </citation>
    <scope>NUCLEOTIDE SEQUENCE</scope>
    <source>
        <strain evidence="4">CCMP1381</strain>
    </source>
</reference>
<feature type="region of interest" description="Disordered" evidence="2">
    <location>
        <begin position="253"/>
        <end position="342"/>
    </location>
</feature>
<organism evidence="4">
    <name type="scientific">Octactis speculum</name>
    <dbReference type="NCBI Taxonomy" id="3111310"/>
    <lineage>
        <taxon>Eukaryota</taxon>
        <taxon>Sar</taxon>
        <taxon>Stramenopiles</taxon>
        <taxon>Ochrophyta</taxon>
        <taxon>Dictyochophyceae</taxon>
        <taxon>Dictyochales</taxon>
        <taxon>Dictyochaceae</taxon>
        <taxon>Octactis</taxon>
    </lineage>
</organism>
<dbReference type="PROSITE" id="PS50084">
    <property type="entry name" value="KH_TYPE_1"/>
    <property type="match status" value="2"/>
</dbReference>
<sequence>MVQHARDDLTVVDVPEECVGFVMGRGGATLRSMEEEWGSLMFFAQVKDSLETEGEKLCIFGSLRARRGAELKVMSAVEHKNPGHFVRGENLLECSRVPGDDGGDAWATDTMLLDDDNFSYALGSKGSTRRKLATASGCIIEYVGRLACMCGYKSERRKARDYLKWLIAQRTGPVSVEDAGDRSDVTIVEVPTESVGFITGYRGESLRRIEAMSGTFCFTDGSKADSRQREYEKLLIFSHDYYNRKKAKGIVKDKIDEHKDLRRHGGHRGGGGGGGRYDDSYRGGGGGRGGYDDRDRDRDRYDDRDRRRDYDDRDRGRYDDRRDYDDRDRYDRNDRDRSRGRY</sequence>
<feature type="domain" description="K Homology" evidence="3">
    <location>
        <begin position="182"/>
        <end position="256"/>
    </location>
</feature>